<evidence type="ECO:0000313" key="1">
    <source>
        <dbReference type="EMBL" id="NMQ30038.1"/>
    </source>
</evidence>
<dbReference type="EMBL" id="SPMY01000123">
    <property type="protein sequence ID" value="NMQ30318.1"/>
    <property type="molecule type" value="Genomic_DNA"/>
</dbReference>
<dbReference type="PANTHER" id="PTHR37023:SF1">
    <property type="entry name" value="ISSOD25 TRANSPOSASE TNPA_ISSOD25"/>
    <property type="match status" value="1"/>
</dbReference>
<protein>
    <recommendedName>
        <fullName evidence="4">Transposase</fullName>
    </recommendedName>
</protein>
<dbReference type="EMBL" id="SPMY01000104">
    <property type="protein sequence ID" value="NMQ30038.1"/>
    <property type="molecule type" value="Genomic_DNA"/>
</dbReference>
<evidence type="ECO:0000313" key="2">
    <source>
        <dbReference type="EMBL" id="NMQ30318.1"/>
    </source>
</evidence>
<evidence type="ECO:0000313" key="3">
    <source>
        <dbReference type="Proteomes" id="UP000749010"/>
    </source>
</evidence>
<keyword evidence="3" id="KW-1185">Reference proteome</keyword>
<reference evidence="2 3" key="1">
    <citation type="submission" date="2019-03" db="EMBL/GenBank/DDBJ databases">
        <title>Metabolic reconstructions from genomes of highly enriched 'Candidatus Accumulibacter' and 'Candidatus Competibacter' bioreactor populations.</title>
        <authorList>
            <person name="Annavajhala M.K."/>
            <person name="Welles L."/>
            <person name="Abbas B."/>
            <person name="Sorokin D."/>
            <person name="Park H."/>
            <person name="Van Loosdrecht M."/>
            <person name="Chandran K."/>
        </authorList>
    </citation>
    <scope>NUCLEOTIDE SEQUENCE [LARGE SCALE GENOMIC DNA]</scope>
    <source>
        <strain evidence="2 3">SBR_S</strain>
    </source>
</reference>
<organism evidence="2 3">
    <name type="scientific">Candidatus Accumulibacter phosphatis</name>
    <dbReference type="NCBI Taxonomy" id="327160"/>
    <lineage>
        <taxon>Bacteria</taxon>
        <taxon>Pseudomonadati</taxon>
        <taxon>Pseudomonadota</taxon>
        <taxon>Betaproteobacteria</taxon>
        <taxon>Candidatus Accumulibacter</taxon>
    </lineage>
</organism>
<sequence length="62" mass="6648">MLPVPYFHLVFTLPHDLNGLIAAAPRSLYETLFAAVSATPTEFAANPRHLGGVSAFSVVLHT</sequence>
<accession>A0ABX1U667</accession>
<gene>
    <name evidence="1" type="ORF">E4Q23_21140</name>
    <name evidence="2" type="ORF">E4Q23_22700</name>
</gene>
<comment type="caution">
    <text evidence="2">The sequence shown here is derived from an EMBL/GenBank/DDBJ whole genome shotgun (WGS) entry which is preliminary data.</text>
</comment>
<name>A0ABX1U667_9PROT</name>
<dbReference type="Proteomes" id="UP000749010">
    <property type="component" value="Unassembled WGS sequence"/>
</dbReference>
<dbReference type="PANTHER" id="PTHR37023">
    <property type="entry name" value="TRANSPOSASE"/>
    <property type="match status" value="1"/>
</dbReference>
<evidence type="ECO:0008006" key="4">
    <source>
        <dbReference type="Google" id="ProtNLM"/>
    </source>
</evidence>
<proteinExistence type="predicted"/>